<dbReference type="EMBL" id="CAJZBQ010000004">
    <property type="protein sequence ID" value="CAG9311224.1"/>
    <property type="molecule type" value="Genomic_DNA"/>
</dbReference>
<reference evidence="1" key="1">
    <citation type="submission" date="2021-09" db="EMBL/GenBank/DDBJ databases">
        <authorList>
            <consortium name="AG Swart"/>
            <person name="Singh M."/>
            <person name="Singh A."/>
            <person name="Seah K."/>
            <person name="Emmerich C."/>
        </authorList>
    </citation>
    <scope>NUCLEOTIDE SEQUENCE</scope>
    <source>
        <strain evidence="1">ATCC30299</strain>
    </source>
</reference>
<gene>
    <name evidence="1" type="ORF">BSTOLATCC_MIC3516</name>
</gene>
<accession>A0AAU9I7Y7</accession>
<proteinExistence type="predicted"/>
<name>A0AAU9I7Y7_9CILI</name>
<protein>
    <submittedName>
        <fullName evidence="1">Uncharacterized protein</fullName>
    </submittedName>
</protein>
<keyword evidence="2" id="KW-1185">Reference proteome</keyword>
<dbReference type="Proteomes" id="UP001162131">
    <property type="component" value="Unassembled WGS sequence"/>
</dbReference>
<comment type="caution">
    <text evidence="1">The sequence shown here is derived from an EMBL/GenBank/DDBJ whole genome shotgun (WGS) entry which is preliminary data.</text>
</comment>
<evidence type="ECO:0000313" key="1">
    <source>
        <dbReference type="EMBL" id="CAG9311224.1"/>
    </source>
</evidence>
<dbReference type="AlphaFoldDB" id="A0AAU9I7Y7"/>
<organism evidence="1 2">
    <name type="scientific">Blepharisma stoltei</name>
    <dbReference type="NCBI Taxonomy" id="1481888"/>
    <lineage>
        <taxon>Eukaryota</taxon>
        <taxon>Sar</taxon>
        <taxon>Alveolata</taxon>
        <taxon>Ciliophora</taxon>
        <taxon>Postciliodesmatophora</taxon>
        <taxon>Heterotrichea</taxon>
        <taxon>Heterotrichida</taxon>
        <taxon>Blepharismidae</taxon>
        <taxon>Blepharisma</taxon>
    </lineage>
</organism>
<evidence type="ECO:0000313" key="2">
    <source>
        <dbReference type="Proteomes" id="UP001162131"/>
    </source>
</evidence>
<sequence>MTTYYTKSSPKLNDYNPLTHETFYSPPNSPPKTTYNNAIFRDANKIYSNIGPVPPSMNSTSFRSQKQFKDPITGRAYSYAFNRPSHIFASTANLSVNQNQGLNKSASQYSFSQNPRVLNEEPRYFKNRVRDELNDPLTGEKKKYNVNFSVDPLDTIVRRDKLSPSPSNSSLKEFYDKKNMFQAQESIAASLRKDVPDLSYVNPLMLKAATQSDPTMSPQYQRNLEQFFR</sequence>